<dbReference type="EMBL" id="MU274906">
    <property type="protein sequence ID" value="KAI0091336.1"/>
    <property type="molecule type" value="Genomic_DNA"/>
</dbReference>
<proteinExistence type="predicted"/>
<keyword evidence="2" id="KW-1185">Reference proteome</keyword>
<gene>
    <name evidence="1" type="ORF">BDY19DRAFT_935212</name>
</gene>
<sequence>MDSAWSQQASQLLNNDVISAEQFFQLATTDEESGPVQLRMLLGYAQRLPRPQQDPVWHELAAKHLPELVTKFRSDDSGPLTPTARVINVISYTPYFIRFLSTPPARSPSLASLYTHRVSQHSQSLSASSNPDDVAETCQFLATLLLVQGTDDIQKQDKDSLLPVLRQWVKRPAFRGRLASDASERVVWLLTGDRSMAQPLSMVRNHLIAPLEKCSAQGCSKTRANGDLMKCSRCKSALFCTKDHQKLAWGAHKRICFEPVF</sequence>
<dbReference type="Proteomes" id="UP001055072">
    <property type="component" value="Unassembled WGS sequence"/>
</dbReference>
<name>A0ACB8UAR0_9APHY</name>
<organism evidence="1 2">
    <name type="scientific">Irpex rosettiformis</name>
    <dbReference type="NCBI Taxonomy" id="378272"/>
    <lineage>
        <taxon>Eukaryota</taxon>
        <taxon>Fungi</taxon>
        <taxon>Dikarya</taxon>
        <taxon>Basidiomycota</taxon>
        <taxon>Agaricomycotina</taxon>
        <taxon>Agaricomycetes</taxon>
        <taxon>Polyporales</taxon>
        <taxon>Irpicaceae</taxon>
        <taxon>Irpex</taxon>
    </lineage>
</organism>
<evidence type="ECO:0000313" key="2">
    <source>
        <dbReference type="Proteomes" id="UP001055072"/>
    </source>
</evidence>
<protein>
    <submittedName>
        <fullName evidence="1">Uncharacterized protein</fullName>
    </submittedName>
</protein>
<comment type="caution">
    <text evidence="1">The sequence shown here is derived from an EMBL/GenBank/DDBJ whole genome shotgun (WGS) entry which is preliminary data.</text>
</comment>
<accession>A0ACB8UAR0</accession>
<reference evidence="1" key="1">
    <citation type="journal article" date="2021" name="Environ. Microbiol.">
        <title>Gene family expansions and transcriptome signatures uncover fungal adaptations to wood decay.</title>
        <authorList>
            <person name="Hage H."/>
            <person name="Miyauchi S."/>
            <person name="Viragh M."/>
            <person name="Drula E."/>
            <person name="Min B."/>
            <person name="Chaduli D."/>
            <person name="Navarro D."/>
            <person name="Favel A."/>
            <person name="Norest M."/>
            <person name="Lesage-Meessen L."/>
            <person name="Balint B."/>
            <person name="Merenyi Z."/>
            <person name="de Eugenio L."/>
            <person name="Morin E."/>
            <person name="Martinez A.T."/>
            <person name="Baldrian P."/>
            <person name="Stursova M."/>
            <person name="Martinez M.J."/>
            <person name="Novotny C."/>
            <person name="Magnuson J.K."/>
            <person name="Spatafora J.W."/>
            <person name="Maurice S."/>
            <person name="Pangilinan J."/>
            <person name="Andreopoulos W."/>
            <person name="LaButti K."/>
            <person name="Hundley H."/>
            <person name="Na H."/>
            <person name="Kuo A."/>
            <person name="Barry K."/>
            <person name="Lipzen A."/>
            <person name="Henrissat B."/>
            <person name="Riley R."/>
            <person name="Ahrendt S."/>
            <person name="Nagy L.G."/>
            <person name="Grigoriev I.V."/>
            <person name="Martin F."/>
            <person name="Rosso M.N."/>
        </authorList>
    </citation>
    <scope>NUCLEOTIDE SEQUENCE</scope>
    <source>
        <strain evidence="1">CBS 384.51</strain>
    </source>
</reference>
<evidence type="ECO:0000313" key="1">
    <source>
        <dbReference type="EMBL" id="KAI0091336.1"/>
    </source>
</evidence>